<dbReference type="OrthoDB" id="6332924at2"/>
<dbReference type="RefSeq" id="WP_061094230.1">
    <property type="nucleotide sequence ID" value="NZ_CP014323.1"/>
</dbReference>
<organism evidence="1 2">
    <name type="scientific">Alteromonas macleodii</name>
    <name type="common">Pseudoalteromonas macleodii</name>
    <dbReference type="NCBI Taxonomy" id="28108"/>
    <lineage>
        <taxon>Bacteria</taxon>
        <taxon>Pseudomonadati</taxon>
        <taxon>Pseudomonadota</taxon>
        <taxon>Gammaproteobacteria</taxon>
        <taxon>Alteromonadales</taxon>
        <taxon>Alteromonadaceae</taxon>
        <taxon>Alteromonas/Salinimonas group</taxon>
        <taxon>Alteromonas</taxon>
    </lineage>
</organism>
<accession>A0A126PWU2</accession>
<keyword evidence="1" id="KW-0436">Ligase</keyword>
<dbReference type="GO" id="GO:0016874">
    <property type="term" value="F:ligase activity"/>
    <property type="evidence" value="ECO:0007669"/>
    <property type="project" value="UniProtKB-KW"/>
</dbReference>
<dbReference type="AlphaFoldDB" id="A0A126PWU2"/>
<name>A0A126PWU2_ALTMA</name>
<gene>
    <name evidence="1" type="ORF">AVL55_03280</name>
</gene>
<evidence type="ECO:0000313" key="2">
    <source>
        <dbReference type="Proteomes" id="UP000063991"/>
    </source>
</evidence>
<dbReference type="PROSITE" id="PS51257">
    <property type="entry name" value="PROKAR_LIPOPROTEIN"/>
    <property type="match status" value="1"/>
</dbReference>
<dbReference type="EMBL" id="CP014323">
    <property type="protein sequence ID" value="AMJ97270.1"/>
    <property type="molecule type" value="Genomic_DNA"/>
</dbReference>
<evidence type="ECO:0000313" key="1">
    <source>
        <dbReference type="EMBL" id="AMJ97270.1"/>
    </source>
</evidence>
<reference evidence="1 2" key="1">
    <citation type="submission" date="2015-12" db="EMBL/GenBank/DDBJ databases">
        <authorList>
            <person name="Shamseldin A."/>
            <person name="Moawad H."/>
            <person name="Abd El-Rahim W.M."/>
            <person name="Sadowsky M.J."/>
        </authorList>
    </citation>
    <scope>NUCLEOTIDE SEQUENCE [LARGE SCALE GENOMIC DNA]</scope>
    <source>
        <strain evidence="1 2">D7</strain>
    </source>
</reference>
<protein>
    <submittedName>
        <fullName evidence="1">DNA ligase</fullName>
    </submittedName>
</protein>
<dbReference type="Proteomes" id="UP000063991">
    <property type="component" value="Chromosome"/>
</dbReference>
<proteinExistence type="predicted"/>
<sequence>MNHKSTVKHVNWIATAVCMVGITLGTSGCSTVTTGQTDRCIEQANNAGVHGVYTADEQLNACLETYKLRRDKERTAGEAFAEDVLISVIDIITD</sequence>